<dbReference type="GO" id="GO:0009055">
    <property type="term" value="F:electron transfer activity"/>
    <property type="evidence" value="ECO:0007669"/>
    <property type="project" value="InterPro"/>
</dbReference>
<evidence type="ECO:0000256" key="4">
    <source>
        <dbReference type="PROSITE-ProRule" id="PRU00433"/>
    </source>
</evidence>
<dbReference type="GO" id="GO:0020037">
    <property type="term" value="F:heme binding"/>
    <property type="evidence" value="ECO:0007669"/>
    <property type="project" value="InterPro"/>
</dbReference>
<accession>A0A255Z5M8</accession>
<organism evidence="8 9">
    <name type="scientific">Sandarakinorhabdus cyanobacteriorum</name>
    <dbReference type="NCBI Taxonomy" id="1981098"/>
    <lineage>
        <taxon>Bacteria</taxon>
        <taxon>Pseudomonadati</taxon>
        <taxon>Pseudomonadota</taxon>
        <taxon>Alphaproteobacteria</taxon>
        <taxon>Sphingomonadales</taxon>
        <taxon>Sphingosinicellaceae</taxon>
        <taxon>Sandarakinorhabdus</taxon>
    </lineage>
</organism>
<keyword evidence="2 4" id="KW-0479">Metal-binding</keyword>
<dbReference type="PANTHER" id="PTHR35008:SF9">
    <property type="entry name" value="CYTOCHROME C DOMAIN-CONTAINING PROTEIN"/>
    <property type="match status" value="1"/>
</dbReference>
<dbReference type="Gene3D" id="1.10.760.10">
    <property type="entry name" value="Cytochrome c-like domain"/>
    <property type="match status" value="2"/>
</dbReference>
<keyword evidence="6" id="KW-0732">Signal</keyword>
<dbReference type="PROSITE" id="PS51007">
    <property type="entry name" value="CYTC"/>
    <property type="match status" value="1"/>
</dbReference>
<evidence type="ECO:0000259" key="7">
    <source>
        <dbReference type="PROSITE" id="PS51007"/>
    </source>
</evidence>
<dbReference type="Pfam" id="PF13442">
    <property type="entry name" value="Cytochrome_CBB3"/>
    <property type="match status" value="1"/>
</dbReference>
<evidence type="ECO:0000256" key="3">
    <source>
        <dbReference type="ARBA" id="ARBA00023004"/>
    </source>
</evidence>
<evidence type="ECO:0000256" key="1">
    <source>
        <dbReference type="ARBA" id="ARBA00022617"/>
    </source>
</evidence>
<dbReference type="PANTHER" id="PTHR35008">
    <property type="entry name" value="BLL4482 PROTEIN-RELATED"/>
    <property type="match status" value="1"/>
</dbReference>
<dbReference type="InterPro" id="IPR009056">
    <property type="entry name" value="Cyt_c-like_dom"/>
</dbReference>
<feature type="domain" description="Cytochrome c" evidence="7">
    <location>
        <begin position="162"/>
        <end position="247"/>
    </location>
</feature>
<evidence type="ECO:0000256" key="5">
    <source>
        <dbReference type="SAM" id="MobiDB-lite"/>
    </source>
</evidence>
<proteinExistence type="predicted"/>
<keyword evidence="1 4" id="KW-0349">Heme</keyword>
<reference evidence="8 9" key="1">
    <citation type="submission" date="2017-07" db="EMBL/GenBank/DDBJ databases">
        <title>Sandarakinorhabdus cyanobacteriorum sp. nov., a novel bacterium isolated from cyanobacterial aggregates in a eutrophic lake.</title>
        <authorList>
            <person name="Cai H."/>
        </authorList>
    </citation>
    <scope>NUCLEOTIDE SEQUENCE [LARGE SCALE GENOMIC DNA]</scope>
    <source>
        <strain evidence="8 9">TH057</strain>
    </source>
</reference>
<comment type="caution">
    <text evidence="8">The sequence shown here is derived from an EMBL/GenBank/DDBJ whole genome shotgun (WGS) entry which is preliminary data.</text>
</comment>
<name>A0A255Z5M8_9SPHN</name>
<feature type="chain" id="PRO_5012716579" evidence="6">
    <location>
        <begin position="20"/>
        <end position="299"/>
    </location>
</feature>
<evidence type="ECO:0000313" key="9">
    <source>
        <dbReference type="Proteomes" id="UP000216991"/>
    </source>
</evidence>
<gene>
    <name evidence="8" type="ORF">CHU93_00810</name>
</gene>
<evidence type="ECO:0000256" key="2">
    <source>
        <dbReference type="ARBA" id="ARBA00022723"/>
    </source>
</evidence>
<dbReference type="OrthoDB" id="9779283at2"/>
<dbReference type="AlphaFoldDB" id="A0A255Z5M8"/>
<dbReference type="InterPro" id="IPR036909">
    <property type="entry name" value="Cyt_c-like_dom_sf"/>
</dbReference>
<dbReference type="GO" id="GO:0046872">
    <property type="term" value="F:metal ion binding"/>
    <property type="evidence" value="ECO:0007669"/>
    <property type="project" value="UniProtKB-KW"/>
</dbReference>
<feature type="signal peptide" evidence="6">
    <location>
        <begin position="1"/>
        <end position="19"/>
    </location>
</feature>
<evidence type="ECO:0000256" key="6">
    <source>
        <dbReference type="SAM" id="SignalP"/>
    </source>
</evidence>
<evidence type="ECO:0000313" key="8">
    <source>
        <dbReference type="EMBL" id="OYQ36756.1"/>
    </source>
</evidence>
<keyword evidence="3 4" id="KW-0408">Iron</keyword>
<protein>
    <submittedName>
        <fullName evidence="8">Cytochrome C</fullName>
    </submittedName>
</protein>
<dbReference type="EMBL" id="NOXT01000040">
    <property type="protein sequence ID" value="OYQ36756.1"/>
    <property type="molecule type" value="Genomic_DNA"/>
</dbReference>
<dbReference type="SUPFAM" id="SSF46626">
    <property type="entry name" value="Cytochrome c"/>
    <property type="match status" value="2"/>
</dbReference>
<dbReference type="Proteomes" id="UP000216991">
    <property type="component" value="Unassembled WGS sequence"/>
</dbReference>
<sequence length="299" mass="31534">MRWRVPLLALAAVAGIAAADPGPESIGPPPGTAIPAGPDGEAIRRGLDIITNTRAAAPEFAGNDLRCANCHLEAGRTAGAAPLWAAFGNFPVWRDKNHRMNSFEKRVQDCFIYSINGKPPPLGGEVLLAVSAYAGWLAQGQRIGVSPPGRGFPAIAPPPLPPDDARGRAVFAEICAACHGADGQGLKDGDTVVNPPLWGPGSYNWGAGMAQVDKAAAFIRANMPLGNGNSLTVQQAWDVAWFIDGQVRPQDPRFAGNLAATRAEHHNRPWSRYATRVAGRTLGDPATTPPHHVPPGHDF</sequence>
<dbReference type="InterPro" id="IPR051459">
    <property type="entry name" value="Cytochrome_c-type_DH"/>
</dbReference>
<feature type="region of interest" description="Disordered" evidence="5">
    <location>
        <begin position="280"/>
        <end position="299"/>
    </location>
</feature>
<dbReference type="RefSeq" id="WP_094472325.1">
    <property type="nucleotide sequence ID" value="NZ_NOXT01000040.1"/>
</dbReference>
<keyword evidence="9" id="KW-1185">Reference proteome</keyword>